<evidence type="ECO:0000313" key="1">
    <source>
        <dbReference type="EMBL" id="HIX77694.1"/>
    </source>
</evidence>
<comment type="caution">
    <text evidence="1">The sequence shown here is derived from an EMBL/GenBank/DDBJ whole genome shotgun (WGS) entry which is preliminary data.</text>
</comment>
<dbReference type="Proteomes" id="UP000886890">
    <property type="component" value="Unassembled WGS sequence"/>
</dbReference>
<evidence type="ECO:0000313" key="2">
    <source>
        <dbReference type="Proteomes" id="UP000886890"/>
    </source>
</evidence>
<protein>
    <submittedName>
        <fullName evidence="1">Uncharacterized protein</fullName>
    </submittedName>
</protein>
<proteinExistence type="predicted"/>
<gene>
    <name evidence="1" type="ORF">H9734_08900</name>
</gene>
<reference evidence="1" key="2">
    <citation type="submission" date="2021-04" db="EMBL/GenBank/DDBJ databases">
        <authorList>
            <person name="Gilroy R."/>
        </authorList>
    </citation>
    <scope>NUCLEOTIDE SEQUENCE</scope>
    <source>
        <strain evidence="1">CHK183-1962</strain>
    </source>
</reference>
<sequence>MFKNERRMNMNPYSRSEKGYDRQLAASYIIYMMCGSLFRESVCTNPCEERHLYLHYVGMPLQKQYEMEEEVLKLLEPMEEELRRRLGELKCEVHFQMTGTTYQILFETGGFETVTGNVDDNGKLWIDF</sequence>
<dbReference type="AlphaFoldDB" id="A0A9D1XDW3"/>
<accession>A0A9D1XDW3</accession>
<reference evidence="1" key="1">
    <citation type="journal article" date="2021" name="PeerJ">
        <title>Extensive microbial diversity within the chicken gut microbiome revealed by metagenomics and culture.</title>
        <authorList>
            <person name="Gilroy R."/>
            <person name="Ravi A."/>
            <person name="Getino M."/>
            <person name="Pursley I."/>
            <person name="Horton D.L."/>
            <person name="Alikhan N.F."/>
            <person name="Baker D."/>
            <person name="Gharbi K."/>
            <person name="Hall N."/>
            <person name="Watson M."/>
            <person name="Adriaenssens E.M."/>
            <person name="Foster-Nyarko E."/>
            <person name="Jarju S."/>
            <person name="Secka A."/>
            <person name="Antonio M."/>
            <person name="Oren A."/>
            <person name="Chaudhuri R.R."/>
            <person name="La Ragione R."/>
            <person name="Hildebrand F."/>
            <person name="Pallen M.J."/>
        </authorList>
    </citation>
    <scope>NUCLEOTIDE SEQUENCE</scope>
    <source>
        <strain evidence="1">CHK183-1962</strain>
    </source>
</reference>
<name>A0A9D1XDW3_9FIRM</name>
<dbReference type="EMBL" id="DXEK01000150">
    <property type="protein sequence ID" value="HIX77694.1"/>
    <property type="molecule type" value="Genomic_DNA"/>
</dbReference>
<organism evidence="1 2">
    <name type="scientific">Candidatus Fusicatenibacter merdavium</name>
    <dbReference type="NCBI Taxonomy" id="2838600"/>
    <lineage>
        <taxon>Bacteria</taxon>
        <taxon>Bacillati</taxon>
        <taxon>Bacillota</taxon>
        <taxon>Clostridia</taxon>
        <taxon>Lachnospirales</taxon>
        <taxon>Lachnospiraceae</taxon>
        <taxon>Fusicatenibacter</taxon>
    </lineage>
</organism>